<name>A0A090YZP9_9BACI</name>
<dbReference type="Proteomes" id="UP000029389">
    <property type="component" value="Unassembled WGS sequence"/>
</dbReference>
<organism evidence="1 2">
    <name type="scientific">Bacillus clarus</name>
    <dbReference type="NCBI Taxonomy" id="2338372"/>
    <lineage>
        <taxon>Bacteria</taxon>
        <taxon>Bacillati</taxon>
        <taxon>Bacillota</taxon>
        <taxon>Bacilli</taxon>
        <taxon>Bacillales</taxon>
        <taxon>Bacillaceae</taxon>
        <taxon>Bacillus</taxon>
        <taxon>Bacillus cereus group</taxon>
    </lineage>
</organism>
<proteinExistence type="predicted"/>
<dbReference type="AlphaFoldDB" id="A0A090YZP9"/>
<dbReference type="EMBL" id="JMQC01000008">
    <property type="protein sequence ID" value="KFN04459.1"/>
    <property type="molecule type" value="Genomic_DNA"/>
</dbReference>
<protein>
    <submittedName>
        <fullName evidence="1">Uncharacterized protein</fullName>
    </submittedName>
</protein>
<comment type="caution">
    <text evidence="1">The sequence shown here is derived from an EMBL/GenBank/DDBJ whole genome shotgun (WGS) entry which is preliminary data.</text>
</comment>
<evidence type="ECO:0000313" key="2">
    <source>
        <dbReference type="Proteomes" id="UP000029389"/>
    </source>
</evidence>
<accession>A0A090YZP9</accession>
<reference evidence="1 2" key="1">
    <citation type="submission" date="2014-04" db="EMBL/GenBank/DDBJ databases">
        <authorList>
            <person name="Bishop-Lilly K.A."/>
            <person name="Broomall S.M."/>
            <person name="Chain P.S."/>
            <person name="Chertkov O."/>
            <person name="Coyne S.R."/>
            <person name="Daligault H.E."/>
            <person name="Davenport K.W."/>
            <person name="Erkkila T."/>
            <person name="Frey K.G."/>
            <person name="Gibbons H.S."/>
            <person name="Gu W."/>
            <person name="Jaissle J."/>
            <person name="Johnson S.L."/>
            <person name="Koroleva G.I."/>
            <person name="Ladner J.T."/>
            <person name="Lo C.-C."/>
            <person name="Minogue T.D."/>
            <person name="Munk C."/>
            <person name="Palacios G.F."/>
            <person name="Redden C.L."/>
            <person name="Rosenzweig C.N."/>
            <person name="Scholz M.B."/>
            <person name="Teshima H."/>
            <person name="Xu Y."/>
        </authorList>
    </citation>
    <scope>NUCLEOTIDE SEQUENCE [LARGE SCALE GENOMIC DNA]</scope>
    <source>
        <strain evidence="1 2">BHP</strain>
    </source>
</reference>
<gene>
    <name evidence="1" type="ORF">DJ93_782</name>
</gene>
<evidence type="ECO:0000313" key="1">
    <source>
        <dbReference type="EMBL" id="KFN04459.1"/>
    </source>
</evidence>
<sequence>MVLYRFLEKPGSIGSTVQEALTIIRRINKTIIKVKEL</sequence>